<name>A0A160VUY8_9EURY</name>
<dbReference type="STRING" id="54262.CHITON_0742"/>
<dbReference type="Gene3D" id="1.10.10.10">
    <property type="entry name" value="Winged helix-like DNA-binding domain superfamily/Winged helix DNA-binding domain"/>
    <property type="match status" value="1"/>
</dbReference>
<dbReference type="InterPro" id="IPR036390">
    <property type="entry name" value="WH_DNA-bd_sf"/>
</dbReference>
<dbReference type="Pfam" id="PF18765">
    <property type="entry name" value="Polbeta"/>
    <property type="match status" value="1"/>
</dbReference>
<dbReference type="PANTHER" id="PTHR33571:SF14">
    <property type="entry name" value="PROTEIN ADENYLYLTRANSFERASE MJ0435-RELATED"/>
    <property type="match status" value="1"/>
</dbReference>
<dbReference type="RefSeq" id="WP_068576883.1">
    <property type="nucleotide sequence ID" value="NZ_CP015193.1"/>
</dbReference>
<dbReference type="InterPro" id="IPR036388">
    <property type="entry name" value="WH-like_DNA-bd_sf"/>
</dbReference>
<dbReference type="KEGG" id="tch:CHITON_0742"/>
<organism evidence="9 10">
    <name type="scientific">Thermococcus chitonophagus</name>
    <dbReference type="NCBI Taxonomy" id="54262"/>
    <lineage>
        <taxon>Archaea</taxon>
        <taxon>Methanobacteriati</taxon>
        <taxon>Methanobacteriota</taxon>
        <taxon>Thermococci</taxon>
        <taxon>Thermococcales</taxon>
        <taxon>Thermococcaceae</taxon>
        <taxon>Thermococcus</taxon>
    </lineage>
</organism>
<dbReference type="InterPro" id="IPR052038">
    <property type="entry name" value="Type-VII_TA_antitoxin"/>
</dbReference>
<dbReference type="PANTHER" id="PTHR33571">
    <property type="entry name" value="SSL8005 PROTEIN"/>
    <property type="match status" value="1"/>
</dbReference>
<accession>A0A160VUY8</accession>
<evidence type="ECO:0000259" key="8">
    <source>
        <dbReference type="Pfam" id="PF18765"/>
    </source>
</evidence>
<dbReference type="Proteomes" id="UP000093069">
    <property type="component" value="Chromosome I"/>
</dbReference>
<evidence type="ECO:0000256" key="6">
    <source>
        <dbReference type="ARBA" id="ARBA00022840"/>
    </source>
</evidence>
<dbReference type="GeneID" id="33322012"/>
<evidence type="ECO:0000256" key="4">
    <source>
        <dbReference type="ARBA" id="ARBA00022723"/>
    </source>
</evidence>
<dbReference type="GO" id="GO:0016779">
    <property type="term" value="F:nucleotidyltransferase activity"/>
    <property type="evidence" value="ECO:0007669"/>
    <property type="project" value="UniProtKB-KW"/>
</dbReference>
<dbReference type="InterPro" id="IPR043519">
    <property type="entry name" value="NT_sf"/>
</dbReference>
<dbReference type="SUPFAM" id="SSF81301">
    <property type="entry name" value="Nucleotidyltransferase"/>
    <property type="match status" value="1"/>
</dbReference>
<keyword evidence="6" id="KW-0067">ATP-binding</keyword>
<comment type="cofactor">
    <cofactor evidence="1">
        <name>Mg(2+)</name>
        <dbReference type="ChEBI" id="CHEBI:18420"/>
    </cofactor>
</comment>
<dbReference type="EMBL" id="LN999010">
    <property type="protein sequence ID" value="CUX77521.1"/>
    <property type="molecule type" value="Genomic_DNA"/>
</dbReference>
<keyword evidence="3" id="KW-0548">Nucleotidyltransferase</keyword>
<evidence type="ECO:0000256" key="5">
    <source>
        <dbReference type="ARBA" id="ARBA00022741"/>
    </source>
</evidence>
<protein>
    <submittedName>
        <fullName evidence="9">Nucleotidyltransferase, fused to N-terminal DNA-binding domain</fullName>
    </submittedName>
</protein>
<dbReference type="CDD" id="cd05403">
    <property type="entry name" value="NT_KNTase_like"/>
    <property type="match status" value="1"/>
</dbReference>
<dbReference type="GO" id="GO:0046872">
    <property type="term" value="F:metal ion binding"/>
    <property type="evidence" value="ECO:0007669"/>
    <property type="project" value="UniProtKB-KW"/>
</dbReference>
<dbReference type="GO" id="GO:0003677">
    <property type="term" value="F:DNA binding"/>
    <property type="evidence" value="ECO:0007669"/>
    <property type="project" value="UniProtKB-KW"/>
</dbReference>
<proteinExistence type="predicted"/>
<feature type="domain" description="Polymerase beta nucleotidyltransferase" evidence="8">
    <location>
        <begin position="89"/>
        <end position="151"/>
    </location>
</feature>
<evidence type="ECO:0000256" key="2">
    <source>
        <dbReference type="ARBA" id="ARBA00022679"/>
    </source>
</evidence>
<evidence type="ECO:0000256" key="3">
    <source>
        <dbReference type="ARBA" id="ARBA00022695"/>
    </source>
</evidence>
<evidence type="ECO:0000256" key="7">
    <source>
        <dbReference type="ARBA" id="ARBA00022842"/>
    </source>
</evidence>
<sequence length="179" mass="20936">MHELLSTKERIKILSYVLELEIVGVEETAKKLGISKGLVSKVFHMLEKEGIAKKKGGKFRILDSPKTRELKRFLNFLILYPKLSQLKEDWIKSLGVYGSFSRGENRRDSDVDIWIYAEKEDIMKSAKLQRKLRDVLERNVDLLVLTPEKVKRLKKDDPIFYYSLVYGSMIIWGESLERL</sequence>
<evidence type="ECO:0000256" key="1">
    <source>
        <dbReference type="ARBA" id="ARBA00001946"/>
    </source>
</evidence>
<keyword evidence="9" id="KW-0238">DNA-binding</keyword>
<dbReference type="SUPFAM" id="SSF46785">
    <property type="entry name" value="Winged helix' DNA-binding domain"/>
    <property type="match status" value="1"/>
</dbReference>
<dbReference type="AlphaFoldDB" id="A0A160VUY8"/>
<keyword evidence="5" id="KW-0547">Nucleotide-binding</keyword>
<keyword evidence="4" id="KW-0479">Metal-binding</keyword>
<keyword evidence="2 9" id="KW-0808">Transferase</keyword>
<evidence type="ECO:0000313" key="10">
    <source>
        <dbReference type="Proteomes" id="UP000093069"/>
    </source>
</evidence>
<dbReference type="Gene3D" id="3.30.460.10">
    <property type="entry name" value="Beta Polymerase, domain 2"/>
    <property type="match status" value="1"/>
</dbReference>
<gene>
    <name evidence="9" type="ORF">CHITON_0742</name>
</gene>
<reference evidence="10" key="1">
    <citation type="submission" date="2016-01" db="EMBL/GenBank/DDBJ databases">
        <authorList>
            <person name="Vorgias C.E."/>
        </authorList>
    </citation>
    <scope>NUCLEOTIDE SEQUENCE [LARGE SCALE GENOMIC DNA]</scope>
</reference>
<dbReference type="InterPro" id="IPR041633">
    <property type="entry name" value="Polbeta"/>
</dbReference>
<dbReference type="OrthoDB" id="61846at2157"/>
<evidence type="ECO:0000313" key="9">
    <source>
        <dbReference type="EMBL" id="CUX77521.1"/>
    </source>
</evidence>
<dbReference type="GO" id="GO:0005524">
    <property type="term" value="F:ATP binding"/>
    <property type="evidence" value="ECO:0007669"/>
    <property type="project" value="UniProtKB-KW"/>
</dbReference>
<keyword evidence="7" id="KW-0460">Magnesium</keyword>